<dbReference type="Pfam" id="PF11154">
    <property type="entry name" value="DUF2934"/>
    <property type="match status" value="1"/>
</dbReference>
<feature type="region of interest" description="Disordered" evidence="1">
    <location>
        <begin position="1"/>
        <end position="22"/>
    </location>
</feature>
<sequence length="73" mass="8185">MSTKNQEVQQLQPDTQAEPLVHPEERHCMIAEAAYYIAERQGFDGDCESHWLEAEREIDRALSAAAASSVIPD</sequence>
<proteinExistence type="predicted"/>
<dbReference type="Proteomes" id="UP000078302">
    <property type="component" value="Unassembled WGS sequence"/>
</dbReference>
<feature type="compositionally biased region" description="Polar residues" evidence="1">
    <location>
        <begin position="1"/>
        <end position="15"/>
    </location>
</feature>
<dbReference type="RefSeq" id="WP_064218675.1">
    <property type="nucleotide sequence ID" value="NZ_LVXZ01000062.1"/>
</dbReference>
<organism evidence="2 3">
    <name type="scientific">Acidithiobacillus ferrooxidans</name>
    <name type="common">Thiobacillus ferrooxidans</name>
    <dbReference type="NCBI Taxonomy" id="920"/>
    <lineage>
        <taxon>Bacteria</taxon>
        <taxon>Pseudomonadati</taxon>
        <taxon>Pseudomonadota</taxon>
        <taxon>Acidithiobacillia</taxon>
        <taxon>Acidithiobacillales</taxon>
        <taxon>Acidithiobacillaceae</taxon>
        <taxon>Acidithiobacillus</taxon>
    </lineage>
</organism>
<accession>A0A179BKL7</accession>
<evidence type="ECO:0000313" key="3">
    <source>
        <dbReference type="Proteomes" id="UP000078302"/>
    </source>
</evidence>
<dbReference type="AlphaFoldDB" id="A0A179BKL7"/>
<gene>
    <name evidence="2" type="ORF">A4H96_05600</name>
</gene>
<evidence type="ECO:0000256" key="1">
    <source>
        <dbReference type="SAM" id="MobiDB-lite"/>
    </source>
</evidence>
<evidence type="ECO:0008006" key="4">
    <source>
        <dbReference type="Google" id="ProtNLM"/>
    </source>
</evidence>
<reference evidence="2 3" key="1">
    <citation type="submission" date="2016-04" db="EMBL/GenBank/DDBJ databases">
        <title>Acidithiobacillus ferrooxidans genome sequencing and assembly.</title>
        <authorList>
            <person name="Zhou Z."/>
        </authorList>
    </citation>
    <scope>NUCLEOTIDE SEQUENCE [LARGE SCALE GENOMIC DNA]</scope>
    <source>
        <strain evidence="2 3">BY0502</strain>
    </source>
</reference>
<keyword evidence="3" id="KW-1185">Reference proteome</keyword>
<protein>
    <recommendedName>
        <fullName evidence="4">DUF2934 domain-containing protein</fullName>
    </recommendedName>
</protein>
<comment type="caution">
    <text evidence="2">The sequence shown here is derived from an EMBL/GenBank/DDBJ whole genome shotgun (WGS) entry which is preliminary data.</text>
</comment>
<dbReference type="EMBL" id="LVXZ01000062">
    <property type="protein sequence ID" value="OAP91880.1"/>
    <property type="molecule type" value="Genomic_DNA"/>
</dbReference>
<name>A0A179BKL7_ACIFR</name>
<dbReference type="InterPro" id="IPR021327">
    <property type="entry name" value="DUF2934"/>
</dbReference>
<evidence type="ECO:0000313" key="2">
    <source>
        <dbReference type="EMBL" id="OAP91880.1"/>
    </source>
</evidence>